<keyword evidence="4" id="KW-1185">Reference proteome</keyword>
<evidence type="ECO:0000313" key="3">
    <source>
        <dbReference type="EMBL" id="KAL0567509.1"/>
    </source>
</evidence>
<feature type="domain" description="Nephrocystin 3-like N-terminal" evidence="2">
    <location>
        <begin position="36"/>
        <end position="206"/>
    </location>
</feature>
<sequence length="441" mass="50188">ILWDLIKDVGASHEAEQQVLRGECLEGTREEVLQIIHNWRMPGTHAPPICWLHGAAGVGKSSIAMSVAKSCEDDGLISSFFCFRSDPQRNNPTALAPTIAHGLAVTNPSVRQILDERLKRDQSILGAKFEAQFKALVKQPIAQLVEKPITQVQPLSEAPNLIIIDGLDECGDEPIQLRTLRTIVSAYDHPSPESPPVPLRFLICSRPEVWIRQMFESPHLVGLAKHIVLDKSFKPTQDIRQFYEHEFREIRKSMEYLGVPLPNPWPSESDFNSLVWKSDGQFSYAATTVRFVKHPYCSPVDQLNIILAHHTTSNPSPFHELDHLYHVVLSANPDYDKVLPILSAILILPLYVRYDGLTPEFIELLLGLSPGEVALRLRGMHSVLDIRGRKDGIRVYHTSFTDYLYDCTRSGEFYIDKHAQEQFLFYQWLQALSYQRMEGYR</sequence>
<keyword evidence="1" id="KW-0677">Repeat</keyword>
<evidence type="ECO:0000313" key="4">
    <source>
        <dbReference type="Proteomes" id="UP001465976"/>
    </source>
</evidence>
<feature type="non-terminal residue" evidence="3">
    <location>
        <position position="1"/>
    </location>
</feature>
<evidence type="ECO:0000256" key="1">
    <source>
        <dbReference type="ARBA" id="ARBA00022737"/>
    </source>
</evidence>
<evidence type="ECO:0000259" key="2">
    <source>
        <dbReference type="Pfam" id="PF24883"/>
    </source>
</evidence>
<dbReference type="SUPFAM" id="SSF52540">
    <property type="entry name" value="P-loop containing nucleoside triphosphate hydrolases"/>
    <property type="match status" value="1"/>
</dbReference>
<reference evidence="3 4" key="1">
    <citation type="submission" date="2024-02" db="EMBL/GenBank/DDBJ databases">
        <title>A draft genome for the cacao thread blight pathogen Marasmius crinis-equi.</title>
        <authorList>
            <person name="Cohen S.P."/>
            <person name="Baruah I.K."/>
            <person name="Amoako-Attah I."/>
            <person name="Bukari Y."/>
            <person name="Meinhardt L.W."/>
            <person name="Bailey B.A."/>
        </authorList>
    </citation>
    <scope>NUCLEOTIDE SEQUENCE [LARGE SCALE GENOMIC DNA]</scope>
    <source>
        <strain evidence="3 4">GH-76</strain>
    </source>
</reference>
<dbReference type="PANTHER" id="PTHR10039:SF14">
    <property type="entry name" value="NACHT DOMAIN-CONTAINING PROTEIN"/>
    <property type="match status" value="1"/>
</dbReference>
<name>A0ABR3EX52_9AGAR</name>
<accession>A0ABR3EX52</accession>
<dbReference type="Pfam" id="PF24883">
    <property type="entry name" value="NPHP3_N"/>
    <property type="match status" value="1"/>
</dbReference>
<proteinExistence type="predicted"/>
<dbReference type="InterPro" id="IPR056884">
    <property type="entry name" value="NPHP3-like_N"/>
</dbReference>
<dbReference type="Gene3D" id="3.40.50.300">
    <property type="entry name" value="P-loop containing nucleotide triphosphate hydrolases"/>
    <property type="match status" value="1"/>
</dbReference>
<protein>
    <recommendedName>
        <fullName evidence="2">Nephrocystin 3-like N-terminal domain-containing protein</fullName>
    </recommendedName>
</protein>
<dbReference type="Proteomes" id="UP001465976">
    <property type="component" value="Unassembled WGS sequence"/>
</dbReference>
<dbReference type="InterPro" id="IPR027417">
    <property type="entry name" value="P-loop_NTPase"/>
</dbReference>
<comment type="caution">
    <text evidence="3">The sequence shown here is derived from an EMBL/GenBank/DDBJ whole genome shotgun (WGS) entry which is preliminary data.</text>
</comment>
<dbReference type="PANTHER" id="PTHR10039">
    <property type="entry name" value="AMELOGENIN"/>
    <property type="match status" value="1"/>
</dbReference>
<organism evidence="3 4">
    <name type="scientific">Marasmius crinis-equi</name>
    <dbReference type="NCBI Taxonomy" id="585013"/>
    <lineage>
        <taxon>Eukaryota</taxon>
        <taxon>Fungi</taxon>
        <taxon>Dikarya</taxon>
        <taxon>Basidiomycota</taxon>
        <taxon>Agaricomycotina</taxon>
        <taxon>Agaricomycetes</taxon>
        <taxon>Agaricomycetidae</taxon>
        <taxon>Agaricales</taxon>
        <taxon>Marasmiineae</taxon>
        <taxon>Marasmiaceae</taxon>
        <taxon>Marasmius</taxon>
    </lineage>
</organism>
<dbReference type="EMBL" id="JBAHYK010001568">
    <property type="protein sequence ID" value="KAL0567509.1"/>
    <property type="molecule type" value="Genomic_DNA"/>
</dbReference>
<gene>
    <name evidence="3" type="ORF">V5O48_014486</name>
</gene>